<name>A0ABW3UFF8_9BACL</name>
<dbReference type="EMBL" id="JBHTLU010000012">
    <property type="protein sequence ID" value="MFD1219448.1"/>
    <property type="molecule type" value="Genomic_DNA"/>
</dbReference>
<evidence type="ECO:0000313" key="2">
    <source>
        <dbReference type="EMBL" id="MFD1219448.1"/>
    </source>
</evidence>
<dbReference type="RefSeq" id="WP_345595386.1">
    <property type="nucleotide sequence ID" value="NZ_BAABJG010000063.1"/>
</dbReference>
<accession>A0ABW3UFF8</accession>
<evidence type="ECO:0000259" key="1">
    <source>
        <dbReference type="Pfam" id="PF08924"/>
    </source>
</evidence>
<feature type="domain" description="Rv2525c-like glycoside hydrolase-like" evidence="1">
    <location>
        <begin position="24"/>
        <end position="164"/>
    </location>
</feature>
<dbReference type="SUPFAM" id="SSF51445">
    <property type="entry name" value="(Trans)glycosidases"/>
    <property type="match status" value="1"/>
</dbReference>
<sequence>MSTRNDMIMKGIDCATALTSIKAQTFYNQGYTFVGRYLADQNSWKRLSPSEAQVLSDVGLYIISFFERYTDRVREGSIAGKEDGKLALQYAKEVKQTEGSTIYFCVDYDAQPNDYNAIEAYLRAADKEIDGYELGVYGSYAVVKEMYERGVCKKLAQTVAWSRGKRYENACFYQAQIDTLVNGMNVDLDETNGDAGGWKIGMAAQKQYTLDADVANTIINTWMSPAWFDSQDENQRDYIKWLANQLRAASGQDAQ</sequence>
<gene>
    <name evidence="2" type="ORF">ACFQ4B_04920</name>
</gene>
<keyword evidence="3" id="KW-1185">Reference proteome</keyword>
<evidence type="ECO:0000313" key="3">
    <source>
        <dbReference type="Proteomes" id="UP001597180"/>
    </source>
</evidence>
<dbReference type="Gene3D" id="3.20.20.80">
    <property type="entry name" value="Glycosidases"/>
    <property type="match status" value="1"/>
</dbReference>
<proteinExistence type="predicted"/>
<dbReference type="InterPro" id="IPR015020">
    <property type="entry name" value="Rv2525c-like_Glyco_Hydro-like"/>
</dbReference>
<organism evidence="2 3">
    <name type="scientific">Paenibacillus vulneris</name>
    <dbReference type="NCBI Taxonomy" id="1133364"/>
    <lineage>
        <taxon>Bacteria</taxon>
        <taxon>Bacillati</taxon>
        <taxon>Bacillota</taxon>
        <taxon>Bacilli</taxon>
        <taxon>Bacillales</taxon>
        <taxon>Paenibacillaceae</taxon>
        <taxon>Paenibacillus</taxon>
    </lineage>
</organism>
<dbReference type="Proteomes" id="UP001597180">
    <property type="component" value="Unassembled WGS sequence"/>
</dbReference>
<dbReference type="InterPro" id="IPR017853">
    <property type="entry name" value="GH"/>
</dbReference>
<protein>
    <submittedName>
        <fullName evidence="2">DUF1906 domain-containing protein</fullName>
    </submittedName>
</protein>
<comment type="caution">
    <text evidence="2">The sequence shown here is derived from an EMBL/GenBank/DDBJ whole genome shotgun (WGS) entry which is preliminary data.</text>
</comment>
<reference evidence="3" key="1">
    <citation type="journal article" date="2019" name="Int. J. Syst. Evol. Microbiol.">
        <title>The Global Catalogue of Microorganisms (GCM) 10K type strain sequencing project: providing services to taxonomists for standard genome sequencing and annotation.</title>
        <authorList>
            <consortium name="The Broad Institute Genomics Platform"/>
            <consortium name="The Broad Institute Genome Sequencing Center for Infectious Disease"/>
            <person name="Wu L."/>
            <person name="Ma J."/>
        </authorList>
    </citation>
    <scope>NUCLEOTIDE SEQUENCE [LARGE SCALE GENOMIC DNA]</scope>
    <source>
        <strain evidence="3">CCUG 53270</strain>
    </source>
</reference>
<dbReference type="Pfam" id="PF08924">
    <property type="entry name" value="Rv2525c_GlyHyd-like"/>
    <property type="match status" value="1"/>
</dbReference>